<feature type="non-terminal residue" evidence="1">
    <location>
        <position position="140"/>
    </location>
</feature>
<reference evidence="1" key="1">
    <citation type="submission" date="2018-05" db="EMBL/GenBank/DDBJ databases">
        <authorList>
            <person name="Lanie J.A."/>
            <person name="Ng W.-L."/>
            <person name="Kazmierczak K.M."/>
            <person name="Andrzejewski T.M."/>
            <person name="Davidsen T.M."/>
            <person name="Wayne K.J."/>
            <person name="Tettelin H."/>
            <person name="Glass J.I."/>
            <person name="Rusch D."/>
            <person name="Podicherti R."/>
            <person name="Tsui H.-C.T."/>
            <person name="Winkler M.E."/>
        </authorList>
    </citation>
    <scope>NUCLEOTIDE SEQUENCE</scope>
</reference>
<evidence type="ECO:0000313" key="1">
    <source>
        <dbReference type="EMBL" id="SVD54021.1"/>
    </source>
</evidence>
<name>A0A382W7E5_9ZZZZ</name>
<protein>
    <submittedName>
        <fullName evidence="1">Uncharacterized protein</fullName>
    </submittedName>
</protein>
<organism evidence="1">
    <name type="scientific">marine metagenome</name>
    <dbReference type="NCBI Taxonomy" id="408172"/>
    <lineage>
        <taxon>unclassified sequences</taxon>
        <taxon>metagenomes</taxon>
        <taxon>ecological metagenomes</taxon>
    </lineage>
</organism>
<gene>
    <name evidence="1" type="ORF">METZ01_LOCUS406875</name>
</gene>
<sequence length="140" mass="15760">MGPDNDLYLGTGDSLGYADITDLLSPVFYTVRDDSLPQGGIPALKTYTINEDSFMVVLSGAISTFEEADGEYHPRGTGISWSFDNGNFWHYINQPVDNKEDAGGDIYFDWYGQQLKKKVWHTTVDNISYDVGVDLKRKYI</sequence>
<accession>A0A382W7E5</accession>
<dbReference type="EMBL" id="UINC01157176">
    <property type="protein sequence ID" value="SVD54021.1"/>
    <property type="molecule type" value="Genomic_DNA"/>
</dbReference>
<proteinExistence type="predicted"/>
<dbReference type="AlphaFoldDB" id="A0A382W7E5"/>